<evidence type="ECO:0000313" key="3">
    <source>
        <dbReference type="Proteomes" id="UP000052237"/>
    </source>
</evidence>
<name>A0A0S4SFI0_CAMHY</name>
<dbReference type="AlphaFoldDB" id="A0A0S4SFI0"/>
<dbReference type="Proteomes" id="UP000052245">
    <property type="component" value="Unassembled WGS sequence"/>
</dbReference>
<protein>
    <submittedName>
        <fullName evidence="1">Uncharacterized protein</fullName>
    </submittedName>
</protein>
<keyword evidence="3" id="KW-1185">Reference proteome</keyword>
<evidence type="ECO:0000313" key="1">
    <source>
        <dbReference type="EMBL" id="CUU85122.1"/>
    </source>
</evidence>
<accession>A0A9W5AVU3</accession>
<dbReference type="RefSeq" id="WP_059426078.1">
    <property type="nucleotide sequence ID" value="NZ_CP040464.1"/>
</dbReference>
<gene>
    <name evidence="1" type="ORF">ERS686654_01596</name>
    <name evidence="2" type="ORF">ERS739223_01452</name>
</gene>
<dbReference type="EMBL" id="FAVC01000003">
    <property type="protein sequence ID" value="CUU89483.1"/>
    <property type="molecule type" value="Genomic_DNA"/>
</dbReference>
<sequence>MKNYFEGWEQFELDGTTVSFYKKSENGTVFIGFDSSSCTPPGPMVNASAALNLVKDKNTKVVMINHKFPVGLIPKIEDMFDYTNENLEDGKVKLVFSLKDEAKYERIDDTCGSFAKGTTY</sequence>
<proteinExistence type="predicted"/>
<dbReference type="Proteomes" id="UP000052237">
    <property type="component" value="Unassembled WGS sequence"/>
</dbReference>
<organism evidence="1 3">
    <name type="scientific">Campylobacter hyointestinalis subsp. hyointestinalis</name>
    <dbReference type="NCBI Taxonomy" id="91352"/>
    <lineage>
        <taxon>Bacteria</taxon>
        <taxon>Pseudomonadati</taxon>
        <taxon>Campylobacterota</taxon>
        <taxon>Epsilonproteobacteria</taxon>
        <taxon>Campylobacterales</taxon>
        <taxon>Campylobacteraceae</taxon>
        <taxon>Campylobacter</taxon>
    </lineage>
</organism>
<evidence type="ECO:0000313" key="2">
    <source>
        <dbReference type="EMBL" id="CUU89483.1"/>
    </source>
</evidence>
<dbReference type="EMBL" id="FAVB01000003">
    <property type="protein sequence ID" value="CUU85122.1"/>
    <property type="molecule type" value="Genomic_DNA"/>
</dbReference>
<accession>A0A0S4SFI0</accession>
<comment type="caution">
    <text evidence="1">The sequence shown here is derived from an EMBL/GenBank/DDBJ whole genome shotgun (WGS) entry which is preliminary data.</text>
</comment>
<evidence type="ECO:0000313" key="4">
    <source>
        <dbReference type="Proteomes" id="UP000052245"/>
    </source>
</evidence>
<reference evidence="3 4" key="1">
    <citation type="submission" date="2015-11" db="EMBL/GenBank/DDBJ databases">
        <authorList>
            <consortium name="Pathogen Informatics"/>
        </authorList>
    </citation>
    <scope>NUCLEOTIDE SEQUENCE [LARGE SCALE GENOMIC DNA]</scope>
    <source>
        <strain evidence="1 3">006A-0059</strain>
        <strain evidence="2 4">007A-0283</strain>
    </source>
</reference>